<comment type="similarity">
    <text evidence="1">Belongs to the IER family.</text>
</comment>
<gene>
    <name evidence="4" type="primary">LOC114910184</name>
</gene>
<dbReference type="PROSITE" id="PS50042">
    <property type="entry name" value="CNMP_BINDING_3"/>
    <property type="match status" value="1"/>
</dbReference>
<evidence type="ECO:0000313" key="4">
    <source>
        <dbReference type="Ensembl" id="ENSSFOP00015027845.2"/>
    </source>
</evidence>
<dbReference type="InterPro" id="IPR008653">
    <property type="entry name" value="IER"/>
</dbReference>
<dbReference type="Ensembl" id="ENSSFOT00015028156.2">
    <property type="protein sequence ID" value="ENSSFOP00015027845.2"/>
    <property type="gene ID" value="ENSSFOG00015017873.2"/>
</dbReference>
<dbReference type="Proteomes" id="UP000694397">
    <property type="component" value="Chromosome 3"/>
</dbReference>
<reference evidence="4" key="3">
    <citation type="submission" date="2025-09" db="UniProtKB">
        <authorList>
            <consortium name="Ensembl"/>
        </authorList>
    </citation>
    <scope>IDENTIFICATION</scope>
</reference>
<organism evidence="4 5">
    <name type="scientific">Scleropages formosus</name>
    <name type="common">Asian bonytongue</name>
    <name type="synonym">Osteoglossum formosum</name>
    <dbReference type="NCBI Taxonomy" id="113540"/>
    <lineage>
        <taxon>Eukaryota</taxon>
        <taxon>Metazoa</taxon>
        <taxon>Chordata</taxon>
        <taxon>Craniata</taxon>
        <taxon>Vertebrata</taxon>
        <taxon>Euteleostomi</taxon>
        <taxon>Actinopterygii</taxon>
        <taxon>Neopterygii</taxon>
        <taxon>Teleostei</taxon>
        <taxon>Osteoglossocephala</taxon>
        <taxon>Osteoglossomorpha</taxon>
        <taxon>Osteoglossiformes</taxon>
        <taxon>Osteoglossidae</taxon>
        <taxon>Scleropages</taxon>
    </lineage>
</organism>
<dbReference type="InterPro" id="IPR000595">
    <property type="entry name" value="cNMP-bd_dom"/>
</dbReference>
<dbReference type="PANTHER" id="PTHR15895">
    <property type="entry name" value="IMMEDIATE EARLY RESPONSE GENE"/>
    <property type="match status" value="1"/>
</dbReference>
<name>A0A8C9S3N2_SCLFO</name>
<evidence type="ECO:0000256" key="2">
    <source>
        <dbReference type="SAM" id="MobiDB-lite"/>
    </source>
</evidence>
<reference evidence="4 5" key="1">
    <citation type="submission" date="2019-04" db="EMBL/GenBank/DDBJ databases">
        <authorList>
            <consortium name="Wellcome Sanger Institute Data Sharing"/>
        </authorList>
    </citation>
    <scope>NUCLEOTIDE SEQUENCE [LARGE SCALE GENOMIC DNA]</scope>
</reference>
<accession>A0A8C9S3N2</accession>
<evidence type="ECO:0000259" key="3">
    <source>
        <dbReference type="PROSITE" id="PS50042"/>
    </source>
</evidence>
<proteinExistence type="inferred from homology"/>
<feature type="compositionally biased region" description="Polar residues" evidence="2">
    <location>
        <begin position="181"/>
        <end position="196"/>
    </location>
</feature>
<feature type="region of interest" description="Disordered" evidence="2">
    <location>
        <begin position="129"/>
        <end position="208"/>
    </location>
</feature>
<evidence type="ECO:0000256" key="1">
    <source>
        <dbReference type="ARBA" id="ARBA00006186"/>
    </source>
</evidence>
<dbReference type="AlphaFoldDB" id="A0A8C9S3N2"/>
<keyword evidence="5" id="KW-1185">Reference proteome</keyword>
<dbReference type="Pfam" id="PF05760">
    <property type="entry name" value="IER"/>
    <property type="match status" value="1"/>
</dbReference>
<sequence>MERALDAQQIMSMSLEKMCSSRLQRGGINLRKSLLVWRLVRCARQTLGAPEPDTMTMELLEEELQRKGRDMMMMMMMMTKGIQDPFSQPCYGPSAVCWAVEEPEPIPERVTCELQEAKSGSISECFSVESLSQVPPSEEMSVKRTAGSSPQSAVPGKQSKAAPPKAQTKEDGEEESAMDTGDTSDLTDVLRSNLSRPVTEDPGSGQTFGELALKSISPWGSAVVAF</sequence>
<evidence type="ECO:0000313" key="5">
    <source>
        <dbReference type="Proteomes" id="UP000694397"/>
    </source>
</evidence>
<dbReference type="OrthoDB" id="6358394at2759"/>
<reference evidence="4" key="2">
    <citation type="submission" date="2025-08" db="UniProtKB">
        <authorList>
            <consortium name="Ensembl"/>
        </authorList>
    </citation>
    <scope>IDENTIFICATION</scope>
</reference>
<protein>
    <recommendedName>
        <fullName evidence="3">Cyclic nucleotide-binding domain-containing protein</fullName>
    </recommendedName>
</protein>
<feature type="domain" description="Cyclic nucleotide-binding" evidence="3">
    <location>
        <begin position="203"/>
        <end position="226"/>
    </location>
</feature>